<dbReference type="OrthoDB" id="178312at2"/>
<dbReference type="RefSeq" id="WP_110169186.1">
    <property type="nucleotide sequence ID" value="NZ_CP015136.1"/>
</dbReference>
<dbReference type="SUPFAM" id="SSF46626">
    <property type="entry name" value="Cytochrome c"/>
    <property type="match status" value="1"/>
</dbReference>
<dbReference type="GO" id="GO:0009055">
    <property type="term" value="F:electron transfer activity"/>
    <property type="evidence" value="ECO:0007669"/>
    <property type="project" value="InterPro"/>
</dbReference>
<evidence type="ECO:0000259" key="7">
    <source>
        <dbReference type="PROSITE" id="PS51007"/>
    </source>
</evidence>
<dbReference type="PATRIC" id="fig|1813736.3.peg.388"/>
<keyword evidence="6" id="KW-0472">Membrane</keyword>
<feature type="transmembrane region" description="Helical" evidence="6">
    <location>
        <begin position="12"/>
        <end position="34"/>
    </location>
</feature>
<dbReference type="EMBL" id="CP015136">
    <property type="protein sequence ID" value="AMY07205.1"/>
    <property type="molecule type" value="Genomic_DNA"/>
</dbReference>
<dbReference type="PANTHER" id="PTHR33546:SF1">
    <property type="entry name" value="LARGE, MULTIFUNCTIONAL SECRETED PROTEIN"/>
    <property type="match status" value="1"/>
</dbReference>
<evidence type="ECO:0000313" key="9">
    <source>
        <dbReference type="Proteomes" id="UP000076079"/>
    </source>
</evidence>
<dbReference type="GO" id="GO:0046872">
    <property type="term" value="F:metal ion binding"/>
    <property type="evidence" value="ECO:0007669"/>
    <property type="project" value="UniProtKB-KW"/>
</dbReference>
<dbReference type="KEGG" id="abac:LuPra_00372"/>
<organism evidence="8 9">
    <name type="scientific">Luteitalea pratensis</name>
    <dbReference type="NCBI Taxonomy" id="1855912"/>
    <lineage>
        <taxon>Bacteria</taxon>
        <taxon>Pseudomonadati</taxon>
        <taxon>Acidobacteriota</taxon>
        <taxon>Vicinamibacteria</taxon>
        <taxon>Vicinamibacterales</taxon>
        <taxon>Vicinamibacteraceae</taxon>
        <taxon>Luteitalea</taxon>
    </lineage>
</organism>
<dbReference type="InterPro" id="IPR036909">
    <property type="entry name" value="Cyt_c-like_dom_sf"/>
</dbReference>
<dbReference type="SUPFAM" id="SSF63829">
    <property type="entry name" value="Calcium-dependent phosphotriesterase"/>
    <property type="match status" value="1"/>
</dbReference>
<dbReference type="GO" id="GO:0020037">
    <property type="term" value="F:heme binding"/>
    <property type="evidence" value="ECO:0007669"/>
    <property type="project" value="InterPro"/>
</dbReference>
<dbReference type="Proteomes" id="UP000076079">
    <property type="component" value="Chromosome"/>
</dbReference>
<evidence type="ECO:0000256" key="6">
    <source>
        <dbReference type="SAM" id="Phobius"/>
    </source>
</evidence>
<keyword evidence="9" id="KW-1185">Reference proteome</keyword>
<keyword evidence="6" id="KW-1133">Transmembrane helix</keyword>
<reference evidence="8 9" key="1">
    <citation type="journal article" date="2016" name="Genome Announc.">
        <title>First Complete Genome Sequence of a Subdivision 6 Acidobacterium Strain.</title>
        <authorList>
            <person name="Huang S."/>
            <person name="Vieira S."/>
            <person name="Bunk B."/>
            <person name="Riedel T."/>
            <person name="Sproer C."/>
            <person name="Overmann J."/>
        </authorList>
    </citation>
    <scope>NUCLEOTIDE SEQUENCE [LARGE SCALE GENOMIC DNA]</scope>
    <source>
        <strain evidence="9">DSM 100886 HEG_-6_39</strain>
    </source>
</reference>
<sequence length="926" mass="98785">MPPTFRVLPRGFLAASVAAFALVYLSGAVVWAGLGEPALPLRHEPALPARTAPAQPPAPSSRTPARPAAPTPDWGPWVEDGAPFFSSVLDARAAGATLPSTNLSPRALILPAGDGRWVAFDPDLLRVAAVWWGKGVTPTALAPGSYHQPDRKTPGGQKGLPQPDGRVAIANGIYAGWQVGEHPVLEDLRTLAPSPEEVGRGPIPADQGRFTAVRLTREGAVLEYEVAGTPVQEWVSGSPGRPDVVVRHFEMGAAARTSWLLLGVTATGADVNLAAAGRERPVLERLPSPGGGAPVQSVRIPPSSGPRRFAVAIFTGGAAPAIALGSAPSALPQSRWRQPITTSIHRSASTDAYVVDDVPLPVENPWKRAVRVSDIQFLADGTGACVTLDGDVWIVRGLASPDGVVAWRRFASGLHEPLTLAIRDEQIHVFDRNGVWRLRDTDGDGEADRHELFSNAFAQTADMREFPSTIRLGPRGEFVIAKGGQEATTIGKHNGSVLRLSADGRSSTVLGHGLRQPEVSVHPQTGLVIASDQQGHYIPSTPLHIVRDRQFYGFLSDILPKEVYPEPIAAPVTWIPHDVNASAMSQVWMLESRMGPLDNGLVHIGYNRPELFRVLLDLERPVPQAAVVSLTSAFDYPPLNGAVNPADGQLYIAGFQIIGWGTTATRLAGLGRVRYTGAPVTVPRQVTPMREGVLLRFDIALDSVAAADVARYEAATWGYKRTFQYGSPNYKADGTTGTDPLVPSRAYVSADGRGVFLAIPDMRPVMQLKVGWKVRARDGKAVAGEAYTTPYALEPFNPRAEGFGDLVIDLTRRDAPRAPVAAAPASVDEGRQVFVKYGCLACHATERSSATKLGPPLVGVFGAPRPIVGRATPVVADETYLRQSIREPTAAVVSGFDRGGVGMPSFAGVLSDEQIESVILFLKSLK</sequence>
<feature type="region of interest" description="Disordered" evidence="5">
    <location>
        <begin position="48"/>
        <end position="71"/>
    </location>
</feature>
<protein>
    <recommendedName>
        <fullName evidence="7">Cytochrome c domain-containing protein</fullName>
    </recommendedName>
</protein>
<dbReference type="PANTHER" id="PTHR33546">
    <property type="entry name" value="LARGE, MULTIFUNCTIONAL SECRETED PROTEIN-RELATED"/>
    <property type="match status" value="1"/>
</dbReference>
<gene>
    <name evidence="8" type="ORF">LuPra_00372</name>
</gene>
<reference evidence="9" key="2">
    <citation type="submission" date="2016-04" db="EMBL/GenBank/DDBJ databases">
        <title>First Complete Genome Sequence of a Subdivision 6 Acidobacterium.</title>
        <authorList>
            <person name="Huang S."/>
            <person name="Vieira S."/>
            <person name="Bunk B."/>
            <person name="Riedel T."/>
            <person name="Sproeer C."/>
            <person name="Overmann J."/>
        </authorList>
    </citation>
    <scope>NUCLEOTIDE SEQUENCE [LARGE SCALE GENOMIC DNA]</scope>
    <source>
        <strain evidence="9">DSM 100886 HEG_-6_39</strain>
    </source>
</reference>
<evidence type="ECO:0000256" key="5">
    <source>
        <dbReference type="SAM" id="MobiDB-lite"/>
    </source>
</evidence>
<dbReference type="InterPro" id="IPR009056">
    <property type="entry name" value="Cyt_c-like_dom"/>
</dbReference>
<keyword evidence="6" id="KW-0812">Transmembrane</keyword>
<dbReference type="AlphaFoldDB" id="A0A143PFC0"/>
<dbReference type="Gene3D" id="1.10.760.10">
    <property type="entry name" value="Cytochrome c-like domain"/>
    <property type="match status" value="1"/>
</dbReference>
<keyword evidence="2 4" id="KW-0479">Metal-binding</keyword>
<feature type="domain" description="Cytochrome c" evidence="7">
    <location>
        <begin position="825"/>
        <end position="926"/>
    </location>
</feature>
<evidence type="ECO:0000256" key="2">
    <source>
        <dbReference type="ARBA" id="ARBA00022723"/>
    </source>
</evidence>
<feature type="compositionally biased region" description="Low complexity" evidence="5">
    <location>
        <begin position="60"/>
        <end position="71"/>
    </location>
</feature>
<proteinExistence type="predicted"/>
<feature type="region of interest" description="Disordered" evidence="5">
    <location>
        <begin position="140"/>
        <end position="163"/>
    </location>
</feature>
<dbReference type="InterPro" id="IPR046476">
    <property type="entry name" value="DUF6797"/>
</dbReference>
<dbReference type="PROSITE" id="PS51007">
    <property type="entry name" value="CYTC"/>
    <property type="match status" value="1"/>
</dbReference>
<keyword evidence="1 4" id="KW-0349">Heme</keyword>
<evidence type="ECO:0000256" key="1">
    <source>
        <dbReference type="ARBA" id="ARBA00022617"/>
    </source>
</evidence>
<keyword evidence="3 4" id="KW-0408">Iron</keyword>
<evidence type="ECO:0000313" key="8">
    <source>
        <dbReference type="EMBL" id="AMY07205.1"/>
    </source>
</evidence>
<dbReference type="STRING" id="1855912.LuPra_00372"/>
<evidence type="ECO:0000256" key="4">
    <source>
        <dbReference type="PROSITE-ProRule" id="PRU00433"/>
    </source>
</evidence>
<accession>A0A143PFC0</accession>
<evidence type="ECO:0000256" key="3">
    <source>
        <dbReference type="ARBA" id="ARBA00023004"/>
    </source>
</evidence>
<name>A0A143PFC0_LUTPR</name>
<dbReference type="Pfam" id="PF20601">
    <property type="entry name" value="DUF6797"/>
    <property type="match status" value="1"/>
</dbReference>